<dbReference type="NCBIfam" id="TIGR02937">
    <property type="entry name" value="sigma70-ECF"/>
    <property type="match status" value="1"/>
</dbReference>
<evidence type="ECO:0000256" key="4">
    <source>
        <dbReference type="ARBA" id="ARBA00023163"/>
    </source>
</evidence>
<dbReference type="Pfam" id="PF08281">
    <property type="entry name" value="Sigma70_r4_2"/>
    <property type="match status" value="1"/>
</dbReference>
<evidence type="ECO:0000259" key="5">
    <source>
        <dbReference type="Pfam" id="PF04542"/>
    </source>
</evidence>
<dbReference type="InterPro" id="IPR039425">
    <property type="entry name" value="RNA_pol_sigma-70-like"/>
</dbReference>
<evidence type="ECO:0000256" key="1">
    <source>
        <dbReference type="ARBA" id="ARBA00010641"/>
    </source>
</evidence>
<dbReference type="Pfam" id="PF04542">
    <property type="entry name" value="Sigma70_r2"/>
    <property type="match status" value="1"/>
</dbReference>
<sequence length="172" mass="19923">MTSTTANSVGFNALYQEHHEWLVRWIARRTYNNDNAQDLAQDTFMRLLNKPSLYNEIRSPRAWLTKVAGNLVTDNIRRKVLEENYLLFLESMPEAAYFSPEEQLQLLSLLEQIDKLLSGLRAIEKTAFLMVRLDGLSYKAVAKQLKVSLSSIEKYMAKAMLECYTLTYCDIE</sequence>
<keyword evidence="4" id="KW-0804">Transcription</keyword>
<comment type="similarity">
    <text evidence="1">Belongs to the sigma-70 factor family. ECF subfamily.</text>
</comment>
<keyword evidence="3" id="KW-0731">Sigma factor</keyword>
<name>A0A0F9PNF4_9ZZZZ</name>
<evidence type="ECO:0000313" key="7">
    <source>
        <dbReference type="EMBL" id="KKM94722.1"/>
    </source>
</evidence>
<evidence type="ECO:0000256" key="3">
    <source>
        <dbReference type="ARBA" id="ARBA00023082"/>
    </source>
</evidence>
<dbReference type="InterPro" id="IPR013324">
    <property type="entry name" value="RNA_pol_sigma_r3/r4-like"/>
</dbReference>
<dbReference type="InterPro" id="IPR014284">
    <property type="entry name" value="RNA_pol_sigma-70_dom"/>
</dbReference>
<evidence type="ECO:0000256" key="2">
    <source>
        <dbReference type="ARBA" id="ARBA00023015"/>
    </source>
</evidence>
<dbReference type="GO" id="GO:0006352">
    <property type="term" value="P:DNA-templated transcription initiation"/>
    <property type="evidence" value="ECO:0007669"/>
    <property type="project" value="InterPro"/>
</dbReference>
<dbReference type="PANTHER" id="PTHR43133">
    <property type="entry name" value="RNA POLYMERASE ECF-TYPE SIGMA FACTO"/>
    <property type="match status" value="1"/>
</dbReference>
<dbReference type="PANTHER" id="PTHR43133:SF63">
    <property type="entry name" value="RNA POLYMERASE SIGMA FACTOR FECI-RELATED"/>
    <property type="match status" value="1"/>
</dbReference>
<dbReference type="GO" id="GO:0003677">
    <property type="term" value="F:DNA binding"/>
    <property type="evidence" value="ECO:0007669"/>
    <property type="project" value="InterPro"/>
</dbReference>
<proteinExistence type="inferred from homology"/>
<dbReference type="SUPFAM" id="SSF88946">
    <property type="entry name" value="Sigma2 domain of RNA polymerase sigma factors"/>
    <property type="match status" value="1"/>
</dbReference>
<organism evidence="7">
    <name type="scientific">marine sediment metagenome</name>
    <dbReference type="NCBI Taxonomy" id="412755"/>
    <lineage>
        <taxon>unclassified sequences</taxon>
        <taxon>metagenomes</taxon>
        <taxon>ecological metagenomes</taxon>
    </lineage>
</organism>
<dbReference type="Gene3D" id="1.10.1740.10">
    <property type="match status" value="1"/>
</dbReference>
<accession>A0A0F9PNF4</accession>
<dbReference type="SUPFAM" id="SSF88659">
    <property type="entry name" value="Sigma3 and sigma4 domains of RNA polymerase sigma factors"/>
    <property type="match status" value="1"/>
</dbReference>
<dbReference type="InterPro" id="IPR013249">
    <property type="entry name" value="RNA_pol_sigma70_r4_t2"/>
</dbReference>
<keyword evidence="2" id="KW-0805">Transcription regulation</keyword>
<reference evidence="7" key="1">
    <citation type="journal article" date="2015" name="Nature">
        <title>Complex archaea that bridge the gap between prokaryotes and eukaryotes.</title>
        <authorList>
            <person name="Spang A."/>
            <person name="Saw J.H."/>
            <person name="Jorgensen S.L."/>
            <person name="Zaremba-Niedzwiedzka K."/>
            <person name="Martijn J."/>
            <person name="Lind A.E."/>
            <person name="van Eijk R."/>
            <person name="Schleper C."/>
            <person name="Guy L."/>
            <person name="Ettema T.J."/>
        </authorList>
    </citation>
    <scope>NUCLEOTIDE SEQUENCE</scope>
</reference>
<evidence type="ECO:0000259" key="6">
    <source>
        <dbReference type="Pfam" id="PF08281"/>
    </source>
</evidence>
<gene>
    <name evidence="7" type="ORF">LCGC14_1195520</name>
</gene>
<dbReference type="EMBL" id="LAZR01006102">
    <property type="protein sequence ID" value="KKM94722.1"/>
    <property type="molecule type" value="Genomic_DNA"/>
</dbReference>
<comment type="caution">
    <text evidence="7">The sequence shown here is derived from an EMBL/GenBank/DDBJ whole genome shotgun (WGS) entry which is preliminary data.</text>
</comment>
<dbReference type="InterPro" id="IPR036388">
    <property type="entry name" value="WH-like_DNA-bd_sf"/>
</dbReference>
<evidence type="ECO:0008006" key="8">
    <source>
        <dbReference type="Google" id="ProtNLM"/>
    </source>
</evidence>
<dbReference type="InterPro" id="IPR013325">
    <property type="entry name" value="RNA_pol_sigma_r2"/>
</dbReference>
<protein>
    <recommendedName>
        <fullName evidence="8">HTH luxR-type domain-containing protein</fullName>
    </recommendedName>
</protein>
<dbReference type="AlphaFoldDB" id="A0A0F9PNF4"/>
<feature type="domain" description="RNA polymerase sigma factor 70 region 4 type 2" evidence="6">
    <location>
        <begin position="111"/>
        <end position="163"/>
    </location>
</feature>
<dbReference type="GO" id="GO:0016987">
    <property type="term" value="F:sigma factor activity"/>
    <property type="evidence" value="ECO:0007669"/>
    <property type="project" value="UniProtKB-KW"/>
</dbReference>
<dbReference type="Gene3D" id="1.10.10.10">
    <property type="entry name" value="Winged helix-like DNA-binding domain superfamily/Winged helix DNA-binding domain"/>
    <property type="match status" value="1"/>
</dbReference>
<feature type="domain" description="RNA polymerase sigma-70 region 2" evidence="5">
    <location>
        <begin position="14"/>
        <end position="79"/>
    </location>
</feature>
<dbReference type="InterPro" id="IPR007627">
    <property type="entry name" value="RNA_pol_sigma70_r2"/>
</dbReference>